<dbReference type="GO" id="GO:0003924">
    <property type="term" value="F:GTPase activity"/>
    <property type="evidence" value="ECO:0007669"/>
    <property type="project" value="InterPro"/>
</dbReference>
<dbReference type="Pfam" id="PF03308">
    <property type="entry name" value="MeaB"/>
    <property type="match status" value="1"/>
</dbReference>
<gene>
    <name evidence="7" type="ordered locus">Haur_3988</name>
</gene>
<proteinExistence type="inferred from homology"/>
<dbReference type="AlphaFoldDB" id="A9AVM0"/>
<dbReference type="SUPFAM" id="SSF52540">
    <property type="entry name" value="P-loop containing nucleoside triphosphate hydrolases"/>
    <property type="match status" value="1"/>
</dbReference>
<reference evidence="7 8" key="1">
    <citation type="journal article" date="2011" name="Stand. Genomic Sci.">
        <title>Complete genome sequence of the filamentous gliding predatory bacterium Herpetosiphon aurantiacus type strain (114-95(T)).</title>
        <authorList>
            <person name="Kiss H."/>
            <person name="Nett M."/>
            <person name="Domin N."/>
            <person name="Martin K."/>
            <person name="Maresca J.A."/>
            <person name="Copeland A."/>
            <person name="Lapidus A."/>
            <person name="Lucas S."/>
            <person name="Berry K.W."/>
            <person name="Glavina Del Rio T."/>
            <person name="Dalin E."/>
            <person name="Tice H."/>
            <person name="Pitluck S."/>
            <person name="Richardson P."/>
            <person name="Bruce D."/>
            <person name="Goodwin L."/>
            <person name="Han C."/>
            <person name="Detter J.C."/>
            <person name="Schmutz J."/>
            <person name="Brettin T."/>
            <person name="Land M."/>
            <person name="Hauser L."/>
            <person name="Kyrpides N.C."/>
            <person name="Ivanova N."/>
            <person name="Goker M."/>
            <person name="Woyke T."/>
            <person name="Klenk H.P."/>
            <person name="Bryant D.A."/>
        </authorList>
    </citation>
    <scope>NUCLEOTIDE SEQUENCE [LARGE SCALE GENOMIC DNA]</scope>
    <source>
        <strain evidence="8">ATCC 23779 / DSM 785 / 114-95</strain>
    </source>
</reference>
<dbReference type="Proteomes" id="UP000000787">
    <property type="component" value="Chromosome"/>
</dbReference>
<dbReference type="BioCyc" id="HAUR316274:GHYA-4030-MONOMER"/>
<protein>
    <submittedName>
        <fullName evidence="7">LAO/AO transport system ATPase</fullName>
    </submittedName>
</protein>
<keyword evidence="4" id="KW-0342">GTP-binding</keyword>
<dbReference type="InParanoid" id="A9AVM0"/>
<evidence type="ECO:0000256" key="5">
    <source>
        <dbReference type="ARBA" id="ARBA00023186"/>
    </source>
</evidence>
<dbReference type="GO" id="GO:0005525">
    <property type="term" value="F:GTP binding"/>
    <property type="evidence" value="ECO:0007669"/>
    <property type="project" value="UniProtKB-KW"/>
</dbReference>
<dbReference type="InterPro" id="IPR027417">
    <property type="entry name" value="P-loop_NTPase"/>
</dbReference>
<evidence type="ECO:0000313" key="7">
    <source>
        <dbReference type="EMBL" id="ABX06620.1"/>
    </source>
</evidence>
<dbReference type="NCBIfam" id="TIGR00750">
    <property type="entry name" value="lao"/>
    <property type="match status" value="1"/>
</dbReference>
<dbReference type="eggNOG" id="COG1703">
    <property type="taxonomic scope" value="Bacteria"/>
</dbReference>
<evidence type="ECO:0000313" key="8">
    <source>
        <dbReference type="Proteomes" id="UP000000787"/>
    </source>
</evidence>
<keyword evidence="2" id="KW-0547">Nucleotide-binding</keyword>
<keyword evidence="8" id="KW-1185">Reference proteome</keyword>
<evidence type="ECO:0000256" key="3">
    <source>
        <dbReference type="ARBA" id="ARBA00022801"/>
    </source>
</evidence>
<dbReference type="HOGENOM" id="CLU_043725_1_0_0"/>
<evidence type="ECO:0000259" key="6">
    <source>
        <dbReference type="SMART" id="SM00382"/>
    </source>
</evidence>
<dbReference type="EMBL" id="CP000875">
    <property type="protein sequence ID" value="ABX06620.1"/>
    <property type="molecule type" value="Genomic_DNA"/>
</dbReference>
<organism evidence="7 8">
    <name type="scientific">Herpetosiphon aurantiacus (strain ATCC 23779 / DSM 785 / 114-95)</name>
    <dbReference type="NCBI Taxonomy" id="316274"/>
    <lineage>
        <taxon>Bacteria</taxon>
        <taxon>Bacillati</taxon>
        <taxon>Chloroflexota</taxon>
        <taxon>Chloroflexia</taxon>
        <taxon>Herpetosiphonales</taxon>
        <taxon>Herpetosiphonaceae</taxon>
        <taxon>Herpetosiphon</taxon>
    </lineage>
</organism>
<dbReference type="Gene3D" id="3.40.50.300">
    <property type="entry name" value="P-loop containing nucleotide triphosphate hydrolases"/>
    <property type="match status" value="1"/>
</dbReference>
<feature type="domain" description="AAA+ ATPase" evidence="6">
    <location>
        <begin position="42"/>
        <end position="250"/>
    </location>
</feature>
<keyword evidence="5" id="KW-0143">Chaperone</keyword>
<dbReference type="KEGG" id="hau:Haur_3988"/>
<accession>A9AVM0</accession>
<evidence type="ECO:0000256" key="4">
    <source>
        <dbReference type="ARBA" id="ARBA00023134"/>
    </source>
</evidence>
<dbReference type="InterPro" id="IPR052040">
    <property type="entry name" value="GTPase/Isobutyryl-CoA_mutase"/>
</dbReference>
<comment type="similarity">
    <text evidence="1">Belongs to the SIMIBI class G3E GTPase family. ArgK/MeaB subfamily.</text>
</comment>
<evidence type="ECO:0000256" key="1">
    <source>
        <dbReference type="ARBA" id="ARBA00009625"/>
    </source>
</evidence>
<dbReference type="CDD" id="cd03114">
    <property type="entry name" value="MMAA-like"/>
    <property type="match status" value="1"/>
</dbReference>
<dbReference type="InterPro" id="IPR003593">
    <property type="entry name" value="AAA+_ATPase"/>
</dbReference>
<dbReference type="PANTHER" id="PTHR43087">
    <property type="entry name" value="LYSINE/ARGININE/ORNITHINE TRANSPORT SYSTEM KINASE"/>
    <property type="match status" value="1"/>
</dbReference>
<dbReference type="InterPro" id="IPR005129">
    <property type="entry name" value="GTPase_ArgK"/>
</dbReference>
<evidence type="ECO:0000256" key="2">
    <source>
        <dbReference type="ARBA" id="ARBA00022741"/>
    </source>
</evidence>
<dbReference type="SMART" id="SM00382">
    <property type="entry name" value="AAA"/>
    <property type="match status" value="1"/>
</dbReference>
<sequence>MELVAKARAGNRRALARLITLVEAGDAQAQTALAALYPYTGHAHIVGVTGAPGTGKSTLVTQMALHWRSLGRTVAVLAVDPTSPFSGGAILGDRIRMQALGGDSGCYIRSMASRGSLGGLSRATGDAVKALDAAGFDIVIVETVGAGQAEVEIAREAHTVVVVEVPGMGDDIQAIKAGILEIADVFVVNKADREGVERTVRQLQMMLHLGSGEHRDGWEPPIVQTVSNTGKNIAEAAAAVERHLAHLKSNNLLELRERERIEREWKVIMRETLLRQLLQRLEPHVHEQLLKQMSERQLDPYAAANQAIESVLEFPQSATPSGQS</sequence>
<dbReference type="STRING" id="316274.Haur_3988"/>
<keyword evidence="3" id="KW-0378">Hydrolase</keyword>
<dbReference type="PANTHER" id="PTHR43087:SF1">
    <property type="entry name" value="LAO_AO TRANSPORT SYSTEM ATPASE"/>
    <property type="match status" value="1"/>
</dbReference>
<dbReference type="Gene3D" id="1.20.5.170">
    <property type="match status" value="1"/>
</dbReference>
<name>A9AVM0_HERA2</name>